<protein>
    <submittedName>
        <fullName evidence="1">Uncharacterized protein</fullName>
    </submittedName>
</protein>
<organism evidence="1 2">
    <name type="scientific">Trichoderma simmonsii</name>
    <dbReference type="NCBI Taxonomy" id="1491479"/>
    <lineage>
        <taxon>Eukaryota</taxon>
        <taxon>Fungi</taxon>
        <taxon>Dikarya</taxon>
        <taxon>Ascomycota</taxon>
        <taxon>Pezizomycotina</taxon>
        <taxon>Sordariomycetes</taxon>
        <taxon>Hypocreomycetidae</taxon>
        <taxon>Hypocreales</taxon>
        <taxon>Hypocreaceae</taxon>
        <taxon>Trichoderma</taxon>
    </lineage>
</organism>
<dbReference type="EMBL" id="CP075864">
    <property type="protein sequence ID" value="QYS92960.1"/>
    <property type="molecule type" value="Genomic_DNA"/>
</dbReference>
<gene>
    <name evidence="1" type="ORF">H0G86_000351</name>
</gene>
<reference evidence="1 2" key="1">
    <citation type="journal article" date="2021" name="BMC Genomics">
        <title>Telomere-to-telomere genome assembly of asparaginase-producing Trichoderma simmonsii.</title>
        <authorList>
            <person name="Chung D."/>
            <person name="Kwon Y.M."/>
            <person name="Yang Y."/>
        </authorList>
    </citation>
    <scope>NUCLEOTIDE SEQUENCE [LARGE SCALE GENOMIC DNA]</scope>
    <source>
        <strain evidence="1 2">GH-Sj1</strain>
    </source>
</reference>
<evidence type="ECO:0000313" key="1">
    <source>
        <dbReference type="EMBL" id="QYS92960.1"/>
    </source>
</evidence>
<proteinExistence type="predicted"/>
<evidence type="ECO:0000313" key="2">
    <source>
        <dbReference type="Proteomes" id="UP000826661"/>
    </source>
</evidence>
<dbReference type="AlphaFoldDB" id="A0A8G0L4R9"/>
<keyword evidence="2" id="KW-1185">Reference proteome</keyword>
<dbReference type="Proteomes" id="UP000826661">
    <property type="component" value="Chromosome I"/>
</dbReference>
<accession>A0A8G0L4R9</accession>
<name>A0A8G0L4R9_9HYPO</name>
<sequence>MLRQNGKGITIKDTQLALSTADRTRKLLDLYEFGVTTSIADVVRTGKRLYPDSYLHDAPYSPRMHLQKEATDIEVVLTRKNQPTRSMIEYSGYHIAAQLITRVLLSANNDLQTLWAKYGTMAEKNCAAYLKL</sequence>